<accession>A0AAV1GLX0</accession>
<dbReference type="Proteomes" id="UP001178508">
    <property type="component" value="Chromosome 15"/>
</dbReference>
<evidence type="ECO:0000313" key="2">
    <source>
        <dbReference type="EMBL" id="CAJ1074660.1"/>
    </source>
</evidence>
<reference evidence="2" key="1">
    <citation type="submission" date="2023-08" db="EMBL/GenBank/DDBJ databases">
        <authorList>
            <person name="Alioto T."/>
            <person name="Alioto T."/>
            <person name="Gomez Garrido J."/>
        </authorList>
    </citation>
    <scope>NUCLEOTIDE SEQUENCE</scope>
</reference>
<name>A0AAV1GLX0_XYRNO</name>
<protein>
    <submittedName>
        <fullName evidence="2">Uncharacterized protein</fullName>
    </submittedName>
</protein>
<sequence length="109" mass="12355">MCPCSVEKSLFYALSLMSQRGTAERAAARRDDQLMKGRCGSEGDRVVSGQIKRVQQVEDVCRYGSEDVREKVPDVIIVHRGERDEETEKEVRRVRRRRGSIKANSRGSG</sequence>
<gene>
    <name evidence="2" type="ORF">XNOV1_A004411</name>
</gene>
<proteinExistence type="predicted"/>
<dbReference type="EMBL" id="OY660878">
    <property type="protein sequence ID" value="CAJ1074660.1"/>
    <property type="molecule type" value="Genomic_DNA"/>
</dbReference>
<keyword evidence="3" id="KW-1185">Reference proteome</keyword>
<feature type="region of interest" description="Disordered" evidence="1">
    <location>
        <begin position="82"/>
        <end position="109"/>
    </location>
</feature>
<evidence type="ECO:0000313" key="3">
    <source>
        <dbReference type="Proteomes" id="UP001178508"/>
    </source>
</evidence>
<evidence type="ECO:0000256" key="1">
    <source>
        <dbReference type="SAM" id="MobiDB-lite"/>
    </source>
</evidence>
<dbReference type="AlphaFoldDB" id="A0AAV1GLX0"/>
<organism evidence="2 3">
    <name type="scientific">Xyrichtys novacula</name>
    <name type="common">Pearly razorfish</name>
    <name type="synonym">Hemipteronotus novacula</name>
    <dbReference type="NCBI Taxonomy" id="13765"/>
    <lineage>
        <taxon>Eukaryota</taxon>
        <taxon>Metazoa</taxon>
        <taxon>Chordata</taxon>
        <taxon>Craniata</taxon>
        <taxon>Vertebrata</taxon>
        <taxon>Euteleostomi</taxon>
        <taxon>Actinopterygii</taxon>
        <taxon>Neopterygii</taxon>
        <taxon>Teleostei</taxon>
        <taxon>Neoteleostei</taxon>
        <taxon>Acanthomorphata</taxon>
        <taxon>Eupercaria</taxon>
        <taxon>Labriformes</taxon>
        <taxon>Labridae</taxon>
        <taxon>Xyrichtys</taxon>
    </lineage>
</organism>